<reference evidence="2" key="1">
    <citation type="submission" date="2021-02" db="EMBL/GenBank/DDBJ databases">
        <authorList>
            <person name="Dougan E. K."/>
            <person name="Rhodes N."/>
            <person name="Thang M."/>
            <person name="Chan C."/>
        </authorList>
    </citation>
    <scope>NUCLEOTIDE SEQUENCE</scope>
</reference>
<dbReference type="EMBL" id="CAJNNW010008102">
    <property type="protein sequence ID" value="CAE8649753.1"/>
    <property type="molecule type" value="Genomic_DNA"/>
</dbReference>
<dbReference type="Proteomes" id="UP000626109">
    <property type="component" value="Unassembled WGS sequence"/>
</dbReference>
<organism evidence="2 3">
    <name type="scientific">Polarella glacialis</name>
    <name type="common">Dinoflagellate</name>
    <dbReference type="NCBI Taxonomy" id="89957"/>
    <lineage>
        <taxon>Eukaryota</taxon>
        <taxon>Sar</taxon>
        <taxon>Alveolata</taxon>
        <taxon>Dinophyceae</taxon>
        <taxon>Suessiales</taxon>
        <taxon>Suessiaceae</taxon>
        <taxon>Polarella</taxon>
    </lineage>
</organism>
<accession>A0A813IFK9</accession>
<feature type="compositionally biased region" description="Basic and acidic residues" evidence="1">
    <location>
        <begin position="97"/>
        <end position="111"/>
    </location>
</feature>
<evidence type="ECO:0000313" key="2">
    <source>
        <dbReference type="EMBL" id="CAE8649753.1"/>
    </source>
</evidence>
<evidence type="ECO:0000256" key="1">
    <source>
        <dbReference type="SAM" id="MobiDB-lite"/>
    </source>
</evidence>
<dbReference type="AlphaFoldDB" id="A0A813IFK9"/>
<feature type="region of interest" description="Disordered" evidence="1">
    <location>
        <begin position="84"/>
        <end position="156"/>
    </location>
</feature>
<name>A0A813IFK9_POLGL</name>
<sequence length="156" mass="17480">MDQLVRSILKDGGGTPYCCMTSTRESQGRNGRSERIGPQATRKLQLGKDSTTKCPYIALPHKYTHGSACAIRSKGRRRYTILLHDLHQGKPRKKRKNREELPPSKAPRDEISYSVPPHSDKSKEVKNQANTNINADSINKPSKSIITASEKKTQLI</sequence>
<proteinExistence type="predicted"/>
<evidence type="ECO:0000313" key="3">
    <source>
        <dbReference type="Proteomes" id="UP000626109"/>
    </source>
</evidence>
<gene>
    <name evidence="2" type="ORF">PGLA2088_LOCUS7701</name>
</gene>
<feature type="compositionally biased region" description="Polar residues" evidence="1">
    <location>
        <begin position="127"/>
        <end position="147"/>
    </location>
</feature>
<protein>
    <submittedName>
        <fullName evidence="2">Uncharacterized protein</fullName>
    </submittedName>
</protein>
<comment type="caution">
    <text evidence="2">The sequence shown here is derived from an EMBL/GenBank/DDBJ whole genome shotgun (WGS) entry which is preliminary data.</text>
</comment>